<gene>
    <name evidence="2" type="ORF">BSTOLATCC_MIC59435</name>
</gene>
<name>A0AAU9K3J6_9CILI</name>
<dbReference type="AlphaFoldDB" id="A0AAU9K3J6"/>
<organism evidence="2 3">
    <name type="scientific">Blepharisma stoltei</name>
    <dbReference type="NCBI Taxonomy" id="1481888"/>
    <lineage>
        <taxon>Eukaryota</taxon>
        <taxon>Sar</taxon>
        <taxon>Alveolata</taxon>
        <taxon>Ciliophora</taxon>
        <taxon>Postciliodesmatophora</taxon>
        <taxon>Heterotrichea</taxon>
        <taxon>Heterotrichida</taxon>
        <taxon>Blepharismidae</taxon>
        <taxon>Blepharisma</taxon>
    </lineage>
</organism>
<evidence type="ECO:0000313" key="3">
    <source>
        <dbReference type="Proteomes" id="UP001162131"/>
    </source>
</evidence>
<evidence type="ECO:0000313" key="2">
    <source>
        <dbReference type="EMBL" id="CAG9333618.1"/>
    </source>
</evidence>
<comment type="caution">
    <text evidence="2">The sequence shown here is derived from an EMBL/GenBank/DDBJ whole genome shotgun (WGS) entry which is preliminary data.</text>
</comment>
<proteinExistence type="predicted"/>
<dbReference type="Proteomes" id="UP001162131">
    <property type="component" value="Unassembled WGS sequence"/>
</dbReference>
<feature type="coiled-coil region" evidence="1">
    <location>
        <begin position="178"/>
        <end position="205"/>
    </location>
</feature>
<accession>A0AAU9K3J6</accession>
<reference evidence="2" key="1">
    <citation type="submission" date="2021-09" db="EMBL/GenBank/DDBJ databases">
        <authorList>
            <consortium name="AG Swart"/>
            <person name="Singh M."/>
            <person name="Singh A."/>
            <person name="Seah K."/>
            <person name="Emmerich C."/>
        </authorList>
    </citation>
    <scope>NUCLEOTIDE SEQUENCE</scope>
    <source>
        <strain evidence="2">ATCC30299</strain>
    </source>
</reference>
<sequence length="256" mass="29193">MGGHHSKKKKSVNLNLEWCKIAVVDDMFYNVKDPIQNLHNVSKSLKRAIKYFTRATGAHVIKHQTLSDAITMMLYCFSASTDGDFEKIHLRLVDYKPYIEVDKQGLKSDHYSIVDRWNDLVETLETAPNRLEELRPQLNDIIERIPNFPEEAKSGMESLGPMDKLKATKCIAVNCSRLSGVKKVLEETKEVIENLNTAIKGLSERFATEEMAKTHVVGKAAFAANTFEPIKICAKFWTDKKKVDLKLDKKKKKSKH</sequence>
<evidence type="ECO:0000256" key="1">
    <source>
        <dbReference type="SAM" id="Coils"/>
    </source>
</evidence>
<protein>
    <submittedName>
        <fullName evidence="2">Uncharacterized protein</fullName>
    </submittedName>
</protein>
<keyword evidence="3" id="KW-1185">Reference proteome</keyword>
<keyword evidence="1" id="KW-0175">Coiled coil</keyword>
<dbReference type="EMBL" id="CAJZBQ010000057">
    <property type="protein sequence ID" value="CAG9333618.1"/>
    <property type="molecule type" value="Genomic_DNA"/>
</dbReference>